<accession>A0A543ANU5</accession>
<evidence type="ECO:0000256" key="4">
    <source>
        <dbReference type="ARBA" id="ARBA00022840"/>
    </source>
</evidence>
<dbReference type="NCBIfam" id="TIGR01217">
    <property type="entry name" value="ac_ac_CoA_syn"/>
    <property type="match status" value="1"/>
</dbReference>
<evidence type="ECO:0000256" key="2">
    <source>
        <dbReference type="ARBA" id="ARBA00022598"/>
    </source>
</evidence>
<dbReference type="PANTHER" id="PTHR42921:SF1">
    <property type="entry name" value="ACETOACETYL-COA SYNTHETASE"/>
    <property type="match status" value="1"/>
</dbReference>
<evidence type="ECO:0000313" key="8">
    <source>
        <dbReference type="Proteomes" id="UP000319746"/>
    </source>
</evidence>
<dbReference type="OrthoDB" id="9803968at2"/>
<dbReference type="InterPro" id="IPR005914">
    <property type="entry name" value="Acac_CoA_synth"/>
</dbReference>
<name>A0A543ANU5_9MICC</name>
<dbReference type="Gene3D" id="3.40.50.12780">
    <property type="entry name" value="N-terminal domain of ligase-like"/>
    <property type="match status" value="1"/>
</dbReference>
<dbReference type="Pfam" id="PF00501">
    <property type="entry name" value="AMP-binding"/>
    <property type="match status" value="1"/>
</dbReference>
<organism evidence="7 8">
    <name type="scientific">Enteractinococcus coprophilus</name>
    <dbReference type="NCBI Taxonomy" id="1027633"/>
    <lineage>
        <taxon>Bacteria</taxon>
        <taxon>Bacillati</taxon>
        <taxon>Actinomycetota</taxon>
        <taxon>Actinomycetes</taxon>
        <taxon>Micrococcales</taxon>
        <taxon>Micrococcaceae</taxon>
    </lineage>
</organism>
<evidence type="ECO:0000256" key="3">
    <source>
        <dbReference type="ARBA" id="ARBA00022741"/>
    </source>
</evidence>
<dbReference type="InterPro" id="IPR020845">
    <property type="entry name" value="AMP-binding_CS"/>
</dbReference>
<dbReference type="PANTHER" id="PTHR42921">
    <property type="entry name" value="ACETOACETYL-COA SYNTHETASE"/>
    <property type="match status" value="1"/>
</dbReference>
<dbReference type="GO" id="GO:0005524">
    <property type="term" value="F:ATP binding"/>
    <property type="evidence" value="ECO:0007669"/>
    <property type="project" value="UniProtKB-KW"/>
</dbReference>
<gene>
    <name evidence="7" type="ORF">FB556_0709</name>
</gene>
<dbReference type="InterPro" id="IPR042099">
    <property type="entry name" value="ANL_N_sf"/>
</dbReference>
<dbReference type="EMBL" id="VFOU01000001">
    <property type="protein sequence ID" value="TQL74250.1"/>
    <property type="molecule type" value="Genomic_DNA"/>
</dbReference>
<dbReference type="NCBIfam" id="NF002937">
    <property type="entry name" value="PRK03584.1"/>
    <property type="match status" value="1"/>
</dbReference>
<feature type="transmembrane region" description="Helical" evidence="5">
    <location>
        <begin position="366"/>
        <end position="386"/>
    </location>
</feature>
<dbReference type="Proteomes" id="UP000319746">
    <property type="component" value="Unassembled WGS sequence"/>
</dbReference>
<feature type="transmembrane region" description="Helical" evidence="5">
    <location>
        <begin position="334"/>
        <end position="354"/>
    </location>
</feature>
<dbReference type="AlphaFoldDB" id="A0A543ANU5"/>
<reference evidence="7 8" key="1">
    <citation type="submission" date="2019-06" db="EMBL/GenBank/DDBJ databases">
        <title>Sequencing the genomes of 1000 actinobacteria strains.</title>
        <authorList>
            <person name="Klenk H.-P."/>
        </authorList>
    </citation>
    <scope>NUCLEOTIDE SEQUENCE [LARGE SCALE GENOMIC DNA]</scope>
    <source>
        <strain evidence="7 8">DSM 24083</strain>
    </source>
</reference>
<keyword evidence="5" id="KW-1133">Transmembrane helix</keyword>
<dbReference type="PROSITE" id="PS00455">
    <property type="entry name" value="AMP_BINDING"/>
    <property type="match status" value="1"/>
</dbReference>
<proteinExistence type="inferred from homology"/>
<keyword evidence="8" id="KW-1185">Reference proteome</keyword>
<keyword evidence="5" id="KW-0472">Membrane</keyword>
<keyword evidence="4" id="KW-0067">ATP-binding</keyword>
<evidence type="ECO:0000256" key="1">
    <source>
        <dbReference type="ARBA" id="ARBA00006432"/>
    </source>
</evidence>
<dbReference type="InterPro" id="IPR000873">
    <property type="entry name" value="AMP-dep_synth/lig_dom"/>
</dbReference>
<feature type="domain" description="AMP-dependent synthetase/ligase" evidence="6">
    <location>
        <begin position="124"/>
        <end position="489"/>
    </location>
</feature>
<keyword evidence="5" id="KW-0812">Transmembrane</keyword>
<keyword evidence="3" id="KW-0547">Nucleotide-binding</keyword>
<dbReference type="Gene3D" id="3.30.300.30">
    <property type="match status" value="1"/>
</dbReference>
<comment type="caution">
    <text evidence="7">The sequence shown here is derived from an EMBL/GenBank/DDBJ whole genome shotgun (WGS) entry which is preliminary data.</text>
</comment>
<dbReference type="RefSeq" id="WP_141864738.1">
    <property type="nucleotide sequence ID" value="NZ_BAABAN010000016.1"/>
</dbReference>
<evidence type="ECO:0000313" key="7">
    <source>
        <dbReference type="EMBL" id="TQL74250.1"/>
    </source>
</evidence>
<evidence type="ECO:0000256" key="5">
    <source>
        <dbReference type="SAM" id="Phobius"/>
    </source>
</evidence>
<dbReference type="GO" id="GO:0006629">
    <property type="term" value="P:lipid metabolic process"/>
    <property type="evidence" value="ECO:0007669"/>
    <property type="project" value="InterPro"/>
</dbReference>
<evidence type="ECO:0000259" key="6">
    <source>
        <dbReference type="Pfam" id="PF00501"/>
    </source>
</evidence>
<dbReference type="SUPFAM" id="SSF56801">
    <property type="entry name" value="Acetyl-CoA synthetase-like"/>
    <property type="match status" value="1"/>
</dbReference>
<comment type="similarity">
    <text evidence="1">Belongs to the ATP-dependent AMP-binding enzyme family.</text>
</comment>
<keyword evidence="2" id="KW-0436">Ligase</keyword>
<protein>
    <submittedName>
        <fullName evidence="7">Acetoacetyl-CoA synthetase</fullName>
    </submittedName>
</protein>
<dbReference type="GO" id="GO:0030729">
    <property type="term" value="F:acetoacetate-CoA ligase activity"/>
    <property type="evidence" value="ECO:0007669"/>
    <property type="project" value="InterPro"/>
</dbReference>
<sequence length="676" mass="74610">MTSHANSLQDTRFASDSTTLAKNAITWTPSDPNNTSVAQFIASVNARHGLGLSSYQALHHWSISEISAFWEEIVNFFNVAGEGLHAPAIEDLNMPYAHWYPHARLNFAENVLRIAEDPSMKERIAIQHVYEDNTVENITWTELRSQVQALAASLQERGVKQHHVVAAVLPNIPEAIIGLLAAASLGAIWSINSPDMSVSATLDRITQLQPKAIIGTSGYTFKGEHIDLSDYMRQVSEALPETDLRIIIHDNNTTALIDGFEPFDALVNTDKRLAPIRLSFDHPLWVLFSSGTTGAPKGIVHSHGGITLEGYKGIGLQQDMGRGDTYYVAANTSWMVWNTLAMTLLVGCSVVTYAGSPRIGGDDRQFEILALSGATMFATGAAYLALVEKSGLIPNEKYDLSKLRRIMSTGSPLAPSTWRWVHDAIKADVHLGSDSGGTDICSGLIGSNPLDAVYIGEIQGACLGVAAEVWDESGNRVYDQLGELVVTAPMPSMPIYFWNDPEGQRMHGAYFDTYPGIWRHGDWVTETSRGTFIVQGRSDATLNRQGVRLGTADIYAAIEEIPEIQQSLVLGVEFSDGQYYMPLFVQLFPEHKLTPELSDKINNQIRRKATPRHVPDEIIHVPEIPVSHTNKRLEVPIKRLYLGMDLKKSLNIGSVSNPDALQWFVDHAQEIRSRYT</sequence>
<dbReference type="InterPro" id="IPR045851">
    <property type="entry name" value="AMP-bd_C_sf"/>
</dbReference>